<evidence type="ECO:0000313" key="1">
    <source>
        <dbReference type="EMBL" id="OPB73643.1"/>
    </source>
</evidence>
<dbReference type="RefSeq" id="WP_078402577.1">
    <property type="nucleotide sequence ID" value="NZ_CP016377.1"/>
</dbReference>
<dbReference type="AlphaFoldDB" id="A0AAJ3TN54"/>
<evidence type="ECO:0000313" key="2">
    <source>
        <dbReference type="Proteomes" id="UP000190816"/>
    </source>
</evidence>
<name>A0AAJ3TN54_9FLAO</name>
<dbReference type="KEGG" id="ego:BBD34_04805"/>
<gene>
    <name evidence="1" type="ORF">BAY32_11415</name>
</gene>
<reference evidence="1 2" key="1">
    <citation type="submission" date="2016-06" db="EMBL/GenBank/DDBJ databases">
        <authorList>
            <person name="Nicholson A.C."/>
        </authorList>
    </citation>
    <scope>NUCLEOTIDE SEQUENCE [LARGE SCALE GENOMIC DNA]</scope>
    <source>
        <strain evidence="1 2">G4123</strain>
    </source>
</reference>
<proteinExistence type="predicted"/>
<accession>A0AAJ3TN54</accession>
<sequence>MKLVKVEINAYDRSNGRPLLTVSKSGKFSISPTMRNKIGYKPGHKINFFQEEGIPKNWYITLDYNEGEKIRETQAGKYIATFIQNSGLAILMRKLFIIEGVMTFSIGTSTQLQGVDYWPLLLNK</sequence>
<comment type="caution">
    <text evidence="1">The sequence shown here is derived from an EMBL/GenBank/DDBJ whole genome shotgun (WGS) entry which is preliminary data.</text>
</comment>
<organism evidence="1 2">
    <name type="scientific">Elizabethkingia ursingii</name>
    <dbReference type="NCBI Taxonomy" id="1756150"/>
    <lineage>
        <taxon>Bacteria</taxon>
        <taxon>Pseudomonadati</taxon>
        <taxon>Bacteroidota</taxon>
        <taxon>Flavobacteriia</taxon>
        <taxon>Flavobacteriales</taxon>
        <taxon>Weeksellaceae</taxon>
        <taxon>Elizabethkingia</taxon>
    </lineage>
</organism>
<dbReference type="EMBL" id="MAIC01000016">
    <property type="protein sequence ID" value="OPB73643.1"/>
    <property type="molecule type" value="Genomic_DNA"/>
</dbReference>
<dbReference type="Proteomes" id="UP000190816">
    <property type="component" value="Unassembled WGS sequence"/>
</dbReference>
<protein>
    <submittedName>
        <fullName evidence="1">Uncharacterized protein</fullName>
    </submittedName>
</protein>